<dbReference type="Gene3D" id="3.40.50.720">
    <property type="entry name" value="NAD(P)-binding Rossmann-like Domain"/>
    <property type="match status" value="1"/>
</dbReference>
<dbReference type="PANTHER" id="PTHR43245:SF23">
    <property type="entry name" value="NAD(P)-BINDING DOMAIN-CONTAINING PROTEIN"/>
    <property type="match status" value="1"/>
</dbReference>
<dbReference type="InterPro" id="IPR036291">
    <property type="entry name" value="NAD(P)-bd_dom_sf"/>
</dbReference>
<comment type="caution">
    <text evidence="2">The sequence shown here is derived from an EMBL/GenBank/DDBJ whole genome shotgun (WGS) entry which is preliminary data.</text>
</comment>
<evidence type="ECO:0000313" key="3">
    <source>
        <dbReference type="Proteomes" id="UP000178461"/>
    </source>
</evidence>
<dbReference type="InterPro" id="IPR050177">
    <property type="entry name" value="Lipid_A_modif_metabolic_enz"/>
</dbReference>
<evidence type="ECO:0000313" key="2">
    <source>
        <dbReference type="EMBL" id="OGG29796.1"/>
    </source>
</evidence>
<feature type="domain" description="NAD-dependent epimerase/dehydratase" evidence="1">
    <location>
        <begin position="3"/>
        <end position="239"/>
    </location>
</feature>
<dbReference type="SUPFAM" id="SSF51735">
    <property type="entry name" value="NAD(P)-binding Rossmann-fold domains"/>
    <property type="match status" value="1"/>
</dbReference>
<protein>
    <recommendedName>
        <fullName evidence="1">NAD-dependent epimerase/dehydratase domain-containing protein</fullName>
    </recommendedName>
</protein>
<dbReference type="Pfam" id="PF01370">
    <property type="entry name" value="Epimerase"/>
    <property type="match status" value="1"/>
</dbReference>
<name>A0A1F6AYP7_9BACT</name>
<dbReference type="InterPro" id="IPR001509">
    <property type="entry name" value="Epimerase_deHydtase"/>
</dbReference>
<dbReference type="Proteomes" id="UP000178461">
    <property type="component" value="Unassembled WGS sequence"/>
</dbReference>
<evidence type="ECO:0000259" key="1">
    <source>
        <dbReference type="Pfam" id="PF01370"/>
    </source>
</evidence>
<dbReference type="AlphaFoldDB" id="A0A1F6AYP7"/>
<reference evidence="2 3" key="1">
    <citation type="journal article" date="2016" name="Nat. Commun.">
        <title>Thousands of microbial genomes shed light on interconnected biogeochemical processes in an aquifer system.</title>
        <authorList>
            <person name="Anantharaman K."/>
            <person name="Brown C.T."/>
            <person name="Hug L.A."/>
            <person name="Sharon I."/>
            <person name="Castelle C.J."/>
            <person name="Probst A.J."/>
            <person name="Thomas B.C."/>
            <person name="Singh A."/>
            <person name="Wilkins M.J."/>
            <person name="Karaoz U."/>
            <person name="Brodie E.L."/>
            <person name="Williams K.H."/>
            <person name="Hubbard S.S."/>
            <person name="Banfield J.F."/>
        </authorList>
    </citation>
    <scope>NUCLEOTIDE SEQUENCE [LARGE SCALE GENOMIC DNA]</scope>
</reference>
<dbReference type="EMBL" id="MFJW01000015">
    <property type="protein sequence ID" value="OGG29796.1"/>
    <property type="molecule type" value="Genomic_DNA"/>
</dbReference>
<dbReference type="PANTHER" id="PTHR43245">
    <property type="entry name" value="BIFUNCTIONAL POLYMYXIN RESISTANCE PROTEIN ARNA"/>
    <property type="match status" value="1"/>
</dbReference>
<dbReference type="CDD" id="cd08946">
    <property type="entry name" value="SDR_e"/>
    <property type="match status" value="1"/>
</dbReference>
<proteinExistence type="predicted"/>
<organism evidence="2 3">
    <name type="scientific">Candidatus Gottesmanbacteria bacterium RIFCSPLOWO2_01_FULL_46_21</name>
    <dbReference type="NCBI Taxonomy" id="1798393"/>
    <lineage>
        <taxon>Bacteria</taxon>
        <taxon>Candidatus Gottesmaniibacteriota</taxon>
    </lineage>
</organism>
<gene>
    <name evidence="2" type="ORF">A2971_01455</name>
</gene>
<accession>A0A1F6AYP7</accession>
<sequence>MNVLVIGGAGYIGSVVVATLLESGYRVRVFDSLLFGGSALLGFWHHPRFSCIKGDIRCKNDVDSALWGTNAIVNLAALVGEKACNADPKAAREINRDGAVELAAASKKRGITRCIFISTCSNYGVNSDKTLATEAAPLFPLTLYAKTKVEAEKAILSEASEKFFPCVLRFATVFGLSPRMRFDLIVNEFVLQAFNKIPLSIYKPRAWRPLVHVTDAAQAVMKVLSANPRVVSGEVFNIGYGNYQKQRIAQMVKEEFDTAVKLVPGGDGRDYRVSFAKARRLLHFRAKKSVKAGISEIGKALLTGIFNEKIYSSN</sequence>